<protein>
    <submittedName>
        <fullName evidence="1">Uncharacterized protein</fullName>
    </submittedName>
</protein>
<sequence>KNFTTDCSVLVLSDPSNSCGPLSCTGDNGQTSVNVQFYGAGSDETVIPGSASVFPVTINGSTKTIIFEDIGITDDGGSSHKTLNAVSGGSLKLKRCRIGSSSGSGMIIKAVAVTAWDTSFIPNQAANFSLDMDGSSKNCIFHDCTFSNTIRTGGDQTFFFDCVHANGAVSKGFLSAQGGVNKALHVFNSEFRGNAGAWVSFFDFDGENQTWVIKGCHGGGGATQAILVGSAYNVNGSKQVVTGNDWSCELGINHTASSTEMYLDYTGNQHASTLATGTPIIAQGKFFRSTFEANGPAGSRVDLQAGSTMCKINGMLIDITNAGAPTHTANQGSLYLDADSNTLYMNTSATAGTTWVAITVGGAFPFALGLEYAVSHWNTDRTFNANEVTLHELADVVGTLIHDLSGT</sequence>
<dbReference type="AlphaFoldDB" id="A0A0F9HBH1"/>
<evidence type="ECO:0000313" key="1">
    <source>
        <dbReference type="EMBL" id="KKM08366.1"/>
    </source>
</evidence>
<feature type="non-terminal residue" evidence="1">
    <location>
        <position position="1"/>
    </location>
</feature>
<dbReference type="EMBL" id="LAZR01015566">
    <property type="protein sequence ID" value="KKM08366.1"/>
    <property type="molecule type" value="Genomic_DNA"/>
</dbReference>
<comment type="caution">
    <text evidence="1">The sequence shown here is derived from an EMBL/GenBank/DDBJ whole genome shotgun (WGS) entry which is preliminary data.</text>
</comment>
<name>A0A0F9HBH1_9ZZZZ</name>
<proteinExistence type="predicted"/>
<gene>
    <name evidence="1" type="ORF">LCGC14_1724510</name>
</gene>
<accession>A0A0F9HBH1</accession>
<organism evidence="1">
    <name type="scientific">marine sediment metagenome</name>
    <dbReference type="NCBI Taxonomy" id="412755"/>
    <lineage>
        <taxon>unclassified sequences</taxon>
        <taxon>metagenomes</taxon>
        <taxon>ecological metagenomes</taxon>
    </lineage>
</organism>
<reference evidence="1" key="1">
    <citation type="journal article" date="2015" name="Nature">
        <title>Complex archaea that bridge the gap between prokaryotes and eukaryotes.</title>
        <authorList>
            <person name="Spang A."/>
            <person name="Saw J.H."/>
            <person name="Jorgensen S.L."/>
            <person name="Zaremba-Niedzwiedzka K."/>
            <person name="Martijn J."/>
            <person name="Lind A.E."/>
            <person name="van Eijk R."/>
            <person name="Schleper C."/>
            <person name="Guy L."/>
            <person name="Ettema T.J."/>
        </authorList>
    </citation>
    <scope>NUCLEOTIDE SEQUENCE</scope>
</reference>